<dbReference type="InParanoid" id="A0A077ZWP1"/>
<sequence>MNPTGVYNWARTFSNQNLCGFPVFTTIKGTSTSMNHGVGLLSSYLKDRLTIVYLTLNEGLVIKSFVLLMPLSKSYNPGQLVVSKTQYGVIALNNQTNWGIMIFELLTDKY</sequence>
<accession>A0A077ZWP1</accession>
<dbReference type="AlphaFoldDB" id="A0A077ZWP1"/>
<proteinExistence type="predicted"/>
<evidence type="ECO:0000313" key="1">
    <source>
        <dbReference type="EMBL" id="CDW72906.1"/>
    </source>
</evidence>
<reference evidence="1 2" key="1">
    <citation type="submission" date="2014-06" db="EMBL/GenBank/DDBJ databases">
        <authorList>
            <person name="Swart Estienne"/>
        </authorList>
    </citation>
    <scope>NUCLEOTIDE SEQUENCE [LARGE SCALE GENOMIC DNA]</scope>
    <source>
        <strain evidence="1 2">130c</strain>
    </source>
</reference>
<dbReference type="EMBL" id="CCKQ01001802">
    <property type="protein sequence ID" value="CDW72906.1"/>
    <property type="molecule type" value="Genomic_DNA"/>
</dbReference>
<evidence type="ECO:0000313" key="2">
    <source>
        <dbReference type="Proteomes" id="UP000039865"/>
    </source>
</evidence>
<organism evidence="1 2">
    <name type="scientific">Stylonychia lemnae</name>
    <name type="common">Ciliate</name>
    <dbReference type="NCBI Taxonomy" id="5949"/>
    <lineage>
        <taxon>Eukaryota</taxon>
        <taxon>Sar</taxon>
        <taxon>Alveolata</taxon>
        <taxon>Ciliophora</taxon>
        <taxon>Intramacronucleata</taxon>
        <taxon>Spirotrichea</taxon>
        <taxon>Stichotrichia</taxon>
        <taxon>Sporadotrichida</taxon>
        <taxon>Oxytrichidae</taxon>
        <taxon>Stylonychinae</taxon>
        <taxon>Stylonychia</taxon>
    </lineage>
</organism>
<keyword evidence="2" id="KW-1185">Reference proteome</keyword>
<protein>
    <submittedName>
        <fullName evidence="1">Uncharacterized protein</fullName>
    </submittedName>
</protein>
<name>A0A077ZWP1_STYLE</name>
<gene>
    <name evidence="1" type="primary">Contig4240.g4544</name>
    <name evidence="1" type="ORF">STYLEM_1873</name>
</gene>
<dbReference type="Proteomes" id="UP000039865">
    <property type="component" value="Unassembled WGS sequence"/>
</dbReference>